<dbReference type="FunFam" id="3.10.290.10:FF:000002">
    <property type="entry name" value="40S ribosomal protein S4"/>
    <property type="match status" value="1"/>
</dbReference>
<reference evidence="9" key="1">
    <citation type="journal article" date="2020" name="BMC Genomics">
        <title>Correction to: Identification and distribution of gene clusters required for synthesis of sphingolipid metabolism inhibitors in diverse species of the filamentous fungus Fusarium.</title>
        <authorList>
            <person name="Kim H.S."/>
            <person name="Lohmar J.M."/>
            <person name="Busman M."/>
            <person name="Brown D.W."/>
            <person name="Naumann T.A."/>
            <person name="Divon H.H."/>
            <person name="Lysoe E."/>
            <person name="Uhlig S."/>
            <person name="Proctor R.H."/>
        </authorList>
    </citation>
    <scope>NUCLEOTIDE SEQUENCE</scope>
    <source>
        <strain evidence="9">NRRL 20472</strain>
    </source>
</reference>
<dbReference type="GO" id="GO:0002181">
    <property type="term" value="P:cytoplasmic translation"/>
    <property type="evidence" value="ECO:0007669"/>
    <property type="project" value="UniProtKB-ARBA"/>
</dbReference>
<dbReference type="FunFam" id="2.40.50.740:FF:000001">
    <property type="entry name" value="40S ribosomal protein S4"/>
    <property type="match status" value="1"/>
</dbReference>
<dbReference type="InterPro" id="IPR014722">
    <property type="entry name" value="Rib_uL2_dom2"/>
</dbReference>
<dbReference type="InterPro" id="IPR038237">
    <property type="entry name" value="Ribosomal_eS4_central_sf"/>
</dbReference>
<dbReference type="Pfam" id="PF00249">
    <property type="entry name" value="Myb_DNA-binding"/>
    <property type="match status" value="1"/>
</dbReference>
<evidence type="ECO:0000256" key="2">
    <source>
        <dbReference type="ARBA" id="ARBA00022730"/>
    </source>
</evidence>
<dbReference type="CDD" id="cd00165">
    <property type="entry name" value="S4"/>
    <property type="match status" value="1"/>
</dbReference>
<dbReference type="InterPro" id="IPR041982">
    <property type="entry name" value="Ribosomal_eS4_KOW"/>
</dbReference>
<evidence type="ECO:0000256" key="3">
    <source>
        <dbReference type="ARBA" id="ARBA00022884"/>
    </source>
</evidence>
<dbReference type="InterPro" id="IPR036986">
    <property type="entry name" value="S4_RNA-bd_sf"/>
</dbReference>
<feature type="compositionally biased region" description="Basic residues" evidence="6">
    <location>
        <begin position="218"/>
        <end position="228"/>
    </location>
</feature>
<evidence type="ECO:0000256" key="5">
    <source>
        <dbReference type="ARBA" id="ARBA00023274"/>
    </source>
</evidence>
<dbReference type="InterPro" id="IPR005824">
    <property type="entry name" value="KOW"/>
</dbReference>
<evidence type="ECO:0000313" key="10">
    <source>
        <dbReference type="Proteomes" id="UP000622797"/>
    </source>
</evidence>
<dbReference type="GO" id="GO:0003735">
    <property type="term" value="F:structural constituent of ribosome"/>
    <property type="evidence" value="ECO:0007669"/>
    <property type="project" value="InterPro"/>
</dbReference>
<dbReference type="Gene3D" id="1.10.10.60">
    <property type="entry name" value="Homeodomain-like"/>
    <property type="match status" value="2"/>
</dbReference>
<feature type="region of interest" description="Disordered" evidence="6">
    <location>
        <begin position="77"/>
        <end position="101"/>
    </location>
</feature>
<dbReference type="GO" id="GO:0019843">
    <property type="term" value="F:rRNA binding"/>
    <property type="evidence" value="ECO:0007669"/>
    <property type="project" value="UniProtKB-KW"/>
</dbReference>
<feature type="compositionally biased region" description="Basic and acidic residues" evidence="6">
    <location>
        <begin position="47"/>
        <end position="56"/>
    </location>
</feature>
<dbReference type="Proteomes" id="UP000622797">
    <property type="component" value="Unassembled WGS sequence"/>
</dbReference>
<dbReference type="PROSITE" id="PS50090">
    <property type="entry name" value="MYB_LIKE"/>
    <property type="match status" value="1"/>
</dbReference>
<evidence type="ECO:0000313" key="9">
    <source>
        <dbReference type="EMBL" id="KAF4965973.1"/>
    </source>
</evidence>
<dbReference type="InterPro" id="IPR001005">
    <property type="entry name" value="SANT/Myb"/>
</dbReference>
<dbReference type="FunFam" id="2.30.30.30:FF:000005">
    <property type="entry name" value="40S ribosomal protein S4"/>
    <property type="match status" value="1"/>
</dbReference>
<dbReference type="InterPro" id="IPR032277">
    <property type="entry name" value="Ribosomal_eS4_C"/>
</dbReference>
<dbReference type="InterPro" id="IPR013843">
    <property type="entry name" value="Ribosomal_eS4_N"/>
</dbReference>
<dbReference type="AlphaFoldDB" id="A0A8H4X8K7"/>
<dbReference type="Pfam" id="PF16121">
    <property type="entry name" value="40S_S4_C"/>
    <property type="match status" value="1"/>
</dbReference>
<keyword evidence="10" id="KW-1185">Reference proteome</keyword>
<feature type="compositionally biased region" description="Low complexity" evidence="6">
    <location>
        <begin position="554"/>
        <end position="571"/>
    </location>
</feature>
<dbReference type="EMBL" id="JABEXW010000314">
    <property type="protein sequence ID" value="KAF4965973.1"/>
    <property type="molecule type" value="Genomic_DNA"/>
</dbReference>
<dbReference type="GO" id="GO:0022627">
    <property type="term" value="C:cytosolic small ribosomal subunit"/>
    <property type="evidence" value="ECO:0007669"/>
    <property type="project" value="TreeGrafter"/>
</dbReference>
<protein>
    <recommendedName>
        <fullName evidence="11">40S ribosomal protein S4</fullName>
    </recommendedName>
</protein>
<dbReference type="InterPro" id="IPR009057">
    <property type="entry name" value="Homeodomain-like_sf"/>
</dbReference>
<feature type="domain" description="Myb-like" evidence="7">
    <location>
        <begin position="222"/>
        <end position="275"/>
    </location>
</feature>
<comment type="similarity">
    <text evidence="1">Belongs to the eukaryotic ribosomal protein eS4 family.</text>
</comment>
<dbReference type="InterPro" id="IPR000876">
    <property type="entry name" value="Ribosomal_eS4"/>
</dbReference>
<dbReference type="CDD" id="cd06087">
    <property type="entry name" value="KOW_RPS4"/>
    <property type="match status" value="1"/>
</dbReference>
<feature type="region of interest" description="Disordered" evidence="6">
    <location>
        <begin position="202"/>
        <end position="232"/>
    </location>
</feature>
<sequence>MATIEPRLIHLLNEPTTPQLTHTDLPPLHCLPFPTATDRSLPPLEPDTNHRGDRPATDTQSVANAVGLIHLTSDDGVFDHRKETNSQDGKSASASGGCPLRVALGDSEATESSHSISRILDDGPDIIDDGSNKKRHRGLHVKDDFVQLPQPLKKQKAAQQAPVMPPIINGLHEPPPHAALFPPISSDSFDVKDGPQMKMLPEFTQPSQEAEQNSNANRARKRTTKPRRKWSEEETNHLLLGVNRHGVGKWTSILEDTDFKFNDRTAGDLKDRFRTCCPDELRKSNKSLDGDSPSRSSRGIKQKGKTDVHLERILIDGNVASATDMTTASQQDIDITPKQKKSRAHRKKMEDLVELGIHGPFKKSHRRERRPFTEQDDMEILEGLEIHGPAWTKIQRDPRFHLSSRQPTDLRDRVRNKYANIYQRIEKGTFQTKEAGRGNDVMEPSVSISIENSLKLSKATTLEPQMNHSTSREDVPRWPAHQRIDIGDSIGTAQAFEFGEAAVPQFMGGEMDISRLLLDDAKLSPANSRFGVEGVPGLSPPASASQKGPNSDFVPRQVPRPSSSSPSTNQPFDTMARGIKKHQKRLSAPSHWLLDKLSGTYAPKPSAGPHKLRDCMPLIVFIRNRLKYALNYRETKAILMQRLVKVDAKVRTDSTYPSGFMDVITIEKTGENFRLVYDTKGRFTVHRIQAEEAEYKLGKVKRVQLGRGGIPFLVTHDARTIRYPDPLIKVNDTVKIDLATGKITDFIKFDTGAVVMVTGGRNMGRVGVITHRERHDGGFNIVHVKDAIDNSFATRESNVFIIGQDKPWISLPKGKGVKLTIAEERDRRRAYAISH</sequence>
<dbReference type="Pfam" id="PF00900">
    <property type="entry name" value="Ribosomal_S4e"/>
    <property type="match status" value="1"/>
</dbReference>
<feature type="domain" description="HTH myb-type" evidence="8">
    <location>
        <begin position="222"/>
        <end position="281"/>
    </location>
</feature>
<gene>
    <name evidence="9" type="ORF">FSARC_6282</name>
</gene>
<keyword evidence="3" id="KW-0694">RNA-binding</keyword>
<feature type="region of interest" description="Disordered" evidence="6">
    <location>
        <begin position="281"/>
        <end position="305"/>
    </location>
</feature>
<evidence type="ECO:0000256" key="1">
    <source>
        <dbReference type="ARBA" id="ARBA00007500"/>
    </source>
</evidence>
<evidence type="ECO:0008006" key="11">
    <source>
        <dbReference type="Google" id="ProtNLM"/>
    </source>
</evidence>
<proteinExistence type="inferred from homology"/>
<dbReference type="SMART" id="SM00717">
    <property type="entry name" value="SANT"/>
    <property type="match status" value="2"/>
</dbReference>
<keyword evidence="5" id="KW-0687">Ribonucleoprotein</keyword>
<dbReference type="Gene3D" id="3.10.290.10">
    <property type="entry name" value="RNA-binding S4 domain"/>
    <property type="match status" value="1"/>
</dbReference>
<dbReference type="PANTHER" id="PTHR11581">
    <property type="entry name" value="30S/40S RIBOSOMAL PROTEIN S4"/>
    <property type="match status" value="1"/>
</dbReference>
<dbReference type="Pfam" id="PF08071">
    <property type="entry name" value="RS4NT"/>
    <property type="match status" value="1"/>
</dbReference>
<evidence type="ECO:0000259" key="8">
    <source>
        <dbReference type="PROSITE" id="PS51294"/>
    </source>
</evidence>
<accession>A0A8H4X8K7</accession>
<dbReference type="PANTHER" id="PTHR11581:SF0">
    <property type="entry name" value="SMALL RIBOSOMAL SUBUNIT PROTEIN ES4"/>
    <property type="match status" value="1"/>
</dbReference>
<keyword evidence="2" id="KW-0699">rRNA-binding</keyword>
<feature type="compositionally biased region" description="Polar residues" evidence="6">
    <location>
        <begin position="204"/>
        <end position="217"/>
    </location>
</feature>
<comment type="caution">
    <text evidence="9">The sequence shown here is derived from an EMBL/GenBank/DDBJ whole genome shotgun (WGS) entry which is preliminary data.</text>
</comment>
<reference evidence="9" key="2">
    <citation type="submission" date="2020-05" db="EMBL/GenBank/DDBJ databases">
        <authorList>
            <person name="Kim H.-S."/>
            <person name="Proctor R.H."/>
            <person name="Brown D.W."/>
        </authorList>
    </citation>
    <scope>NUCLEOTIDE SEQUENCE</scope>
    <source>
        <strain evidence="9">NRRL 20472</strain>
    </source>
</reference>
<dbReference type="InterPro" id="IPR017930">
    <property type="entry name" value="Myb_dom"/>
</dbReference>
<keyword evidence="4" id="KW-0689">Ribosomal protein</keyword>
<evidence type="ECO:0000256" key="6">
    <source>
        <dbReference type="SAM" id="MobiDB-lite"/>
    </source>
</evidence>
<feature type="region of interest" description="Disordered" evidence="6">
    <location>
        <begin position="532"/>
        <end position="573"/>
    </location>
</feature>
<dbReference type="CDD" id="cd11660">
    <property type="entry name" value="SANT_TRF"/>
    <property type="match status" value="2"/>
</dbReference>
<dbReference type="SMART" id="SM00739">
    <property type="entry name" value="KOW"/>
    <property type="match status" value="1"/>
</dbReference>
<dbReference type="InterPro" id="IPR013845">
    <property type="entry name" value="Ribosomal_eS4_central_region"/>
</dbReference>
<dbReference type="Pfam" id="PF00467">
    <property type="entry name" value="KOW"/>
    <property type="match status" value="1"/>
</dbReference>
<dbReference type="OrthoDB" id="1109245at2759"/>
<dbReference type="SUPFAM" id="SSF46689">
    <property type="entry name" value="Homeodomain-like"/>
    <property type="match status" value="2"/>
</dbReference>
<evidence type="ECO:0000259" key="7">
    <source>
        <dbReference type="PROSITE" id="PS50090"/>
    </source>
</evidence>
<dbReference type="HAMAP" id="MF_00485">
    <property type="entry name" value="Ribosomal_eS4"/>
    <property type="match status" value="1"/>
</dbReference>
<evidence type="ECO:0000256" key="4">
    <source>
        <dbReference type="ARBA" id="ARBA00022980"/>
    </source>
</evidence>
<dbReference type="InterPro" id="IPR018199">
    <property type="entry name" value="Ribosomal_eS4_N_CS"/>
</dbReference>
<name>A0A8H4X8K7_9HYPO</name>
<dbReference type="PROSITE" id="PS00528">
    <property type="entry name" value="RIBOSOMAL_S4E"/>
    <property type="match status" value="1"/>
</dbReference>
<organism evidence="9 10">
    <name type="scientific">Fusarium sarcochroum</name>
    <dbReference type="NCBI Taxonomy" id="1208366"/>
    <lineage>
        <taxon>Eukaryota</taxon>
        <taxon>Fungi</taxon>
        <taxon>Dikarya</taxon>
        <taxon>Ascomycota</taxon>
        <taxon>Pezizomycotina</taxon>
        <taxon>Sordariomycetes</taxon>
        <taxon>Hypocreomycetidae</taxon>
        <taxon>Hypocreales</taxon>
        <taxon>Nectriaceae</taxon>
        <taxon>Fusarium</taxon>
        <taxon>Fusarium lateritium species complex</taxon>
    </lineage>
</organism>
<feature type="region of interest" description="Disordered" evidence="6">
    <location>
        <begin position="15"/>
        <end position="61"/>
    </location>
</feature>
<dbReference type="Gene3D" id="2.40.50.740">
    <property type="match status" value="1"/>
</dbReference>
<dbReference type="Gene3D" id="2.30.30.30">
    <property type="match status" value="1"/>
</dbReference>
<dbReference type="PROSITE" id="PS51294">
    <property type="entry name" value="HTH_MYB"/>
    <property type="match status" value="1"/>
</dbReference>